<feature type="transmembrane region" description="Helical" evidence="1">
    <location>
        <begin position="198"/>
        <end position="217"/>
    </location>
</feature>
<feature type="transmembrane region" description="Helical" evidence="1">
    <location>
        <begin position="229"/>
        <end position="250"/>
    </location>
</feature>
<feature type="transmembrane region" description="Helical" evidence="1">
    <location>
        <begin position="270"/>
        <end position="287"/>
    </location>
</feature>
<organism evidence="2 3">
    <name type="scientific">Ganoderma sinense ZZ0214-1</name>
    <dbReference type="NCBI Taxonomy" id="1077348"/>
    <lineage>
        <taxon>Eukaryota</taxon>
        <taxon>Fungi</taxon>
        <taxon>Dikarya</taxon>
        <taxon>Basidiomycota</taxon>
        <taxon>Agaricomycotina</taxon>
        <taxon>Agaricomycetes</taxon>
        <taxon>Polyporales</taxon>
        <taxon>Polyporaceae</taxon>
        <taxon>Ganoderma</taxon>
    </lineage>
</organism>
<proteinExistence type="predicted"/>
<keyword evidence="1" id="KW-0812">Transmembrane</keyword>
<evidence type="ECO:0000313" key="2">
    <source>
        <dbReference type="EMBL" id="PIL32077.1"/>
    </source>
</evidence>
<name>A0A2G8SEE8_9APHY</name>
<dbReference type="AlphaFoldDB" id="A0A2G8SEE8"/>
<reference evidence="2 3" key="1">
    <citation type="journal article" date="2015" name="Sci. Rep.">
        <title>Chromosome-level genome map provides insights into diverse defense mechanisms in the medicinal fungus Ganoderma sinense.</title>
        <authorList>
            <person name="Zhu Y."/>
            <person name="Xu J."/>
            <person name="Sun C."/>
            <person name="Zhou S."/>
            <person name="Xu H."/>
            <person name="Nelson D.R."/>
            <person name="Qian J."/>
            <person name="Song J."/>
            <person name="Luo H."/>
            <person name="Xiang L."/>
            <person name="Li Y."/>
            <person name="Xu Z."/>
            <person name="Ji A."/>
            <person name="Wang L."/>
            <person name="Lu S."/>
            <person name="Hayward A."/>
            <person name="Sun W."/>
            <person name="Li X."/>
            <person name="Schwartz D.C."/>
            <person name="Wang Y."/>
            <person name="Chen S."/>
        </authorList>
    </citation>
    <scope>NUCLEOTIDE SEQUENCE [LARGE SCALE GENOMIC DNA]</scope>
    <source>
        <strain evidence="2 3">ZZ0214-1</strain>
    </source>
</reference>
<feature type="transmembrane region" description="Helical" evidence="1">
    <location>
        <begin position="294"/>
        <end position="316"/>
    </location>
</feature>
<dbReference type="EMBL" id="AYKW01000012">
    <property type="protein sequence ID" value="PIL32077.1"/>
    <property type="molecule type" value="Genomic_DNA"/>
</dbReference>
<keyword evidence="3" id="KW-1185">Reference proteome</keyword>
<keyword evidence="1" id="KW-0472">Membrane</keyword>
<evidence type="ECO:0000256" key="1">
    <source>
        <dbReference type="SAM" id="Phobius"/>
    </source>
</evidence>
<accession>A0A2G8SEE8</accession>
<evidence type="ECO:0000313" key="3">
    <source>
        <dbReference type="Proteomes" id="UP000230002"/>
    </source>
</evidence>
<feature type="transmembrane region" description="Helical" evidence="1">
    <location>
        <begin position="336"/>
        <end position="360"/>
    </location>
</feature>
<dbReference type="OrthoDB" id="3267487at2759"/>
<dbReference type="Proteomes" id="UP000230002">
    <property type="component" value="Unassembled WGS sequence"/>
</dbReference>
<keyword evidence="1" id="KW-1133">Transmembrane helix</keyword>
<protein>
    <submittedName>
        <fullName evidence="2">Uncharacterized protein</fullName>
    </submittedName>
</protein>
<comment type="caution">
    <text evidence="2">The sequence shown here is derived from an EMBL/GenBank/DDBJ whole genome shotgun (WGS) entry which is preliminary data.</text>
</comment>
<gene>
    <name evidence="2" type="ORF">GSI_06781</name>
</gene>
<sequence length="433" mass="47022">MEDACLARHNSLTGAYSPLWPLRPTCFFICSILAAHALLRFPVPFLPALRYLSTTFLCTIDRCSPPGEDLEPAPCPPLAPHPPVMSAGYLTLSRPETTTAPLHATPTTILHASSAIVTTFSEANAIANAASTYATSCTGLSSTPTVVHVVIHTTVTIPDFYRYYKTPLSSFQPQYTALDDGSLISSVYTPNLRVSEGWLVMGGALIVFFMLSTYRAIQYTRVVKVKNKGLFYMLIMSQLIGIVVSVFFVLADFNTDIDCTATGMVKKGGVLISSTLLVTGILGTKAYRCLSNAGFVIVVLAFLRAAVVAVSGVVLAEYKGGRRFTGTCETVSESPLLPVSIVLQFLEAFFICICFMSAVFRSYRGPANHARLSLPLEEDETSSVGSNDKEHDGAQVRTIRGWWDYVPSPRGEKTTATPAPLYVKCRLARVNKP</sequence>